<comment type="subcellular location">
    <subcellularLocation>
        <location evidence="1">Mitochondrion inner membrane</location>
        <topology evidence="1">Multi-pass membrane protein</topology>
    </subcellularLocation>
</comment>
<dbReference type="CTD" id="43104"/>
<feature type="transmembrane region" description="Helical" evidence="16">
    <location>
        <begin position="260"/>
        <end position="279"/>
    </location>
</feature>
<dbReference type="InterPro" id="IPR050324">
    <property type="entry name" value="CDP-alcohol_PTase-I"/>
</dbReference>
<evidence type="ECO:0000256" key="8">
    <source>
        <dbReference type="ARBA" id="ARBA00023098"/>
    </source>
</evidence>
<evidence type="ECO:0000256" key="5">
    <source>
        <dbReference type="ARBA" id="ARBA00022692"/>
    </source>
</evidence>
<feature type="coiled-coil region" evidence="15">
    <location>
        <begin position="71"/>
        <end position="116"/>
    </location>
</feature>
<proteinExistence type="inferred from homology"/>
<keyword evidence="6" id="KW-0999">Mitochondrion inner membrane</keyword>
<keyword evidence="11" id="KW-0594">Phospholipid biosynthesis</keyword>
<accession>A0A6P7FG03</accession>
<comment type="catalytic activity">
    <reaction evidence="14">
        <text>a CDP-1,2-diacyl-sn-glycerol + a 1,2-diacyl-sn-glycero-3-phospho-(1'-sn-glycerol) = a cardiolipin + CMP + H(+)</text>
        <dbReference type="Rhea" id="RHEA:32931"/>
        <dbReference type="ChEBI" id="CHEBI:15378"/>
        <dbReference type="ChEBI" id="CHEBI:58332"/>
        <dbReference type="ChEBI" id="CHEBI:60377"/>
        <dbReference type="ChEBI" id="CHEBI:62237"/>
        <dbReference type="ChEBI" id="CHEBI:64716"/>
        <dbReference type="EC" id="2.7.8.41"/>
    </reaction>
</comment>
<evidence type="ECO:0000256" key="2">
    <source>
        <dbReference type="ARBA" id="ARBA00010441"/>
    </source>
</evidence>
<evidence type="ECO:0000256" key="10">
    <source>
        <dbReference type="ARBA" id="ARBA00023136"/>
    </source>
</evidence>
<evidence type="ECO:0000256" key="3">
    <source>
        <dbReference type="ARBA" id="ARBA00022516"/>
    </source>
</evidence>
<protein>
    <recommendedName>
        <fullName evidence="13">cardiolipin synthase (CMP-forming)</fullName>
        <ecNumber evidence="13">2.7.8.41</ecNumber>
    </recommendedName>
</protein>
<evidence type="ECO:0000313" key="19">
    <source>
        <dbReference type="RefSeq" id="XP_028134984.1"/>
    </source>
</evidence>
<dbReference type="FunFam" id="1.20.120.1760:FF:000005">
    <property type="entry name" value="Cardiolipin synthase 1"/>
    <property type="match status" value="1"/>
</dbReference>
<feature type="transmembrane region" description="Helical" evidence="16">
    <location>
        <begin position="285"/>
        <end position="303"/>
    </location>
</feature>
<dbReference type="Proteomes" id="UP001652700">
    <property type="component" value="Unplaced"/>
</dbReference>
<dbReference type="Pfam" id="PF01066">
    <property type="entry name" value="CDP-OH_P_transf"/>
    <property type="match status" value="1"/>
</dbReference>
<comment type="similarity">
    <text evidence="2">Belongs to the CDP-alcohol phosphatidyltransferase class-I family.</text>
</comment>
<keyword evidence="9" id="KW-0496">Mitochondrion</keyword>
<keyword evidence="8" id="KW-0443">Lipid metabolism</keyword>
<dbReference type="GO" id="GO:0005743">
    <property type="term" value="C:mitochondrial inner membrane"/>
    <property type="evidence" value="ECO:0007669"/>
    <property type="project" value="UniProtKB-SubCell"/>
</dbReference>
<evidence type="ECO:0000256" key="12">
    <source>
        <dbReference type="ARBA" id="ARBA00023264"/>
    </source>
</evidence>
<evidence type="ECO:0000256" key="16">
    <source>
        <dbReference type="SAM" id="Phobius"/>
    </source>
</evidence>
<evidence type="ECO:0000256" key="9">
    <source>
        <dbReference type="ARBA" id="ARBA00023128"/>
    </source>
</evidence>
<dbReference type="GO" id="GO:0032049">
    <property type="term" value="P:cardiolipin biosynthetic process"/>
    <property type="evidence" value="ECO:0007669"/>
    <property type="project" value="TreeGrafter"/>
</dbReference>
<evidence type="ECO:0000256" key="4">
    <source>
        <dbReference type="ARBA" id="ARBA00022679"/>
    </source>
</evidence>
<evidence type="ECO:0000313" key="17">
    <source>
        <dbReference type="EnsemblMetazoa" id="XP_028134984.1"/>
    </source>
</evidence>
<dbReference type="Gene3D" id="1.20.120.1760">
    <property type="match status" value="1"/>
</dbReference>
<dbReference type="PANTHER" id="PTHR14269:SF60">
    <property type="entry name" value="CARDIOLIPIN SYNTHASE (CMP-FORMING)"/>
    <property type="match status" value="1"/>
</dbReference>
<evidence type="ECO:0000313" key="18">
    <source>
        <dbReference type="Proteomes" id="UP001652700"/>
    </source>
</evidence>
<dbReference type="AlphaFoldDB" id="A0A6P7FG03"/>
<evidence type="ECO:0000256" key="7">
    <source>
        <dbReference type="ARBA" id="ARBA00022989"/>
    </source>
</evidence>
<name>A0A6P7FG03_DIAVI</name>
<dbReference type="InterPro" id="IPR043130">
    <property type="entry name" value="CDP-OH_PTrfase_TM_dom"/>
</dbReference>
<evidence type="ECO:0000256" key="14">
    <source>
        <dbReference type="ARBA" id="ARBA00047433"/>
    </source>
</evidence>
<dbReference type="GeneID" id="114329906"/>
<dbReference type="RefSeq" id="XP_028134984.1">
    <property type="nucleotide sequence ID" value="XM_028279183.1"/>
</dbReference>
<evidence type="ECO:0000256" key="13">
    <source>
        <dbReference type="ARBA" id="ARBA00039001"/>
    </source>
</evidence>
<evidence type="ECO:0000256" key="11">
    <source>
        <dbReference type="ARBA" id="ARBA00023209"/>
    </source>
</evidence>
<dbReference type="GO" id="GO:0043337">
    <property type="term" value="F:cardiolipin synthase (CMP-forming)"/>
    <property type="evidence" value="ECO:0007669"/>
    <property type="project" value="UniProtKB-EC"/>
</dbReference>
<keyword evidence="18" id="KW-1185">Reference proteome</keyword>
<evidence type="ECO:0000256" key="15">
    <source>
        <dbReference type="SAM" id="Coils"/>
    </source>
</evidence>
<organism evidence="19">
    <name type="scientific">Diabrotica virgifera virgifera</name>
    <name type="common">western corn rootworm</name>
    <dbReference type="NCBI Taxonomy" id="50390"/>
    <lineage>
        <taxon>Eukaryota</taxon>
        <taxon>Metazoa</taxon>
        <taxon>Ecdysozoa</taxon>
        <taxon>Arthropoda</taxon>
        <taxon>Hexapoda</taxon>
        <taxon>Insecta</taxon>
        <taxon>Pterygota</taxon>
        <taxon>Neoptera</taxon>
        <taxon>Endopterygota</taxon>
        <taxon>Coleoptera</taxon>
        <taxon>Polyphaga</taxon>
        <taxon>Cucujiformia</taxon>
        <taxon>Chrysomeloidea</taxon>
        <taxon>Chrysomelidae</taxon>
        <taxon>Galerucinae</taxon>
        <taxon>Diabroticina</taxon>
        <taxon>Diabroticites</taxon>
        <taxon>Diabrotica</taxon>
    </lineage>
</organism>
<sequence>MFSKPFILFSSVQQFNYCCRCKPTSTVVLKLLTDVKSFKRGEFLNHQLFCTGPGRSNESVSQDVKVSKDFKAIYEENREKLKHTEKKLKERGQFLLNDIKETKNKVREKVEEVIERENVYTIPNFLCVTRIALSPYLGFLIVQTQFDNALFILGIAAVTDLLDGWIARTWKSQSSKIGSFLDPMADKILIGTLFLTLTYVDLIPLVLTGLIIARDVLLVAAGFVIRYLSLPPPRTLSRYFDMTHATAQLAPTFISKVNTAVQILLVGSTLAAPVFNYVGHPALEALWYITGTTTVAAGLSYLLSKNTYRMLKKSNS</sequence>
<dbReference type="OrthoDB" id="10020554at2759"/>
<evidence type="ECO:0000256" key="6">
    <source>
        <dbReference type="ARBA" id="ARBA00022792"/>
    </source>
</evidence>
<dbReference type="FunCoup" id="A0A6P7FG03">
    <property type="interactions" value="1171"/>
</dbReference>
<evidence type="ECO:0000256" key="1">
    <source>
        <dbReference type="ARBA" id="ARBA00004448"/>
    </source>
</evidence>
<dbReference type="EnsemblMetazoa" id="XM_028279183.2">
    <property type="protein sequence ID" value="XP_028134984.1"/>
    <property type="gene ID" value="LOC114329906"/>
</dbReference>
<dbReference type="InParanoid" id="A0A6P7FG03"/>
<gene>
    <name evidence="19" type="primary">LOC114329906</name>
</gene>
<reference evidence="17" key="2">
    <citation type="submission" date="2025-05" db="UniProtKB">
        <authorList>
            <consortium name="EnsemblMetazoa"/>
        </authorList>
    </citation>
    <scope>IDENTIFICATION</scope>
</reference>
<keyword evidence="3" id="KW-0444">Lipid biosynthesis</keyword>
<keyword evidence="10 16" id="KW-0472">Membrane</keyword>
<feature type="transmembrane region" description="Helical" evidence="16">
    <location>
        <begin position="188"/>
        <end position="205"/>
    </location>
</feature>
<dbReference type="EC" id="2.7.8.41" evidence="13"/>
<dbReference type="PANTHER" id="PTHR14269">
    <property type="entry name" value="CDP-DIACYLGLYCEROL--GLYCEROL-3-PHOSPHATE 3-PHOSPHATIDYLTRANSFERASE-RELATED"/>
    <property type="match status" value="1"/>
</dbReference>
<dbReference type="InterPro" id="IPR000462">
    <property type="entry name" value="CDP-OH_P_trans"/>
</dbReference>
<keyword evidence="4" id="KW-0808">Transferase</keyword>
<keyword evidence="5 16" id="KW-0812">Transmembrane</keyword>
<keyword evidence="15" id="KW-0175">Coiled coil</keyword>
<keyword evidence="12" id="KW-1208">Phospholipid metabolism</keyword>
<reference evidence="19" key="1">
    <citation type="submission" date="2025-04" db="UniProtKB">
        <authorList>
            <consortium name="RefSeq"/>
        </authorList>
    </citation>
    <scope>IDENTIFICATION</scope>
    <source>
        <tissue evidence="19">Whole insect</tissue>
    </source>
</reference>
<keyword evidence="7 16" id="KW-1133">Transmembrane helix</keyword>
<dbReference type="KEGG" id="dvv:114329906"/>